<reference evidence="1" key="2">
    <citation type="journal article" date="2024" name="Plant">
        <title>Genomic evolution and insights into agronomic trait innovations of Sesamum species.</title>
        <authorList>
            <person name="Miao H."/>
            <person name="Wang L."/>
            <person name="Qu L."/>
            <person name="Liu H."/>
            <person name="Sun Y."/>
            <person name="Le M."/>
            <person name="Wang Q."/>
            <person name="Wei S."/>
            <person name="Zheng Y."/>
            <person name="Lin W."/>
            <person name="Duan Y."/>
            <person name="Cao H."/>
            <person name="Xiong S."/>
            <person name="Wang X."/>
            <person name="Wei L."/>
            <person name="Li C."/>
            <person name="Ma Q."/>
            <person name="Ju M."/>
            <person name="Zhao R."/>
            <person name="Li G."/>
            <person name="Mu C."/>
            <person name="Tian Q."/>
            <person name="Mei H."/>
            <person name="Zhang T."/>
            <person name="Gao T."/>
            <person name="Zhang H."/>
        </authorList>
    </citation>
    <scope>NUCLEOTIDE SEQUENCE</scope>
    <source>
        <strain evidence="1">K16</strain>
    </source>
</reference>
<accession>A0AAE1WJR8</accession>
<evidence type="ECO:0000313" key="1">
    <source>
        <dbReference type="EMBL" id="KAK4394467.1"/>
    </source>
</evidence>
<comment type="caution">
    <text evidence="1">The sequence shown here is derived from an EMBL/GenBank/DDBJ whole genome shotgun (WGS) entry which is preliminary data.</text>
</comment>
<dbReference type="EMBL" id="JACGWL010000009">
    <property type="protein sequence ID" value="KAK4394467.1"/>
    <property type="molecule type" value="Genomic_DNA"/>
</dbReference>
<dbReference type="Proteomes" id="UP001289374">
    <property type="component" value="Unassembled WGS sequence"/>
</dbReference>
<reference evidence="1" key="1">
    <citation type="submission" date="2020-06" db="EMBL/GenBank/DDBJ databases">
        <authorList>
            <person name="Li T."/>
            <person name="Hu X."/>
            <person name="Zhang T."/>
            <person name="Song X."/>
            <person name="Zhang H."/>
            <person name="Dai N."/>
            <person name="Sheng W."/>
            <person name="Hou X."/>
            <person name="Wei L."/>
        </authorList>
    </citation>
    <scope>NUCLEOTIDE SEQUENCE</scope>
    <source>
        <strain evidence="1">K16</strain>
        <tissue evidence="1">Leaf</tissue>
    </source>
</reference>
<protein>
    <recommendedName>
        <fullName evidence="3">DDE Tnp4 domain-containing protein</fullName>
    </recommendedName>
</protein>
<proteinExistence type="predicted"/>
<evidence type="ECO:0000313" key="2">
    <source>
        <dbReference type="Proteomes" id="UP001289374"/>
    </source>
</evidence>
<gene>
    <name evidence="1" type="ORF">Sango_1601000</name>
</gene>
<name>A0AAE1WJR8_9LAMI</name>
<organism evidence="1 2">
    <name type="scientific">Sesamum angolense</name>
    <dbReference type="NCBI Taxonomy" id="2727404"/>
    <lineage>
        <taxon>Eukaryota</taxon>
        <taxon>Viridiplantae</taxon>
        <taxon>Streptophyta</taxon>
        <taxon>Embryophyta</taxon>
        <taxon>Tracheophyta</taxon>
        <taxon>Spermatophyta</taxon>
        <taxon>Magnoliopsida</taxon>
        <taxon>eudicotyledons</taxon>
        <taxon>Gunneridae</taxon>
        <taxon>Pentapetalae</taxon>
        <taxon>asterids</taxon>
        <taxon>lamiids</taxon>
        <taxon>Lamiales</taxon>
        <taxon>Pedaliaceae</taxon>
        <taxon>Sesamum</taxon>
    </lineage>
</organism>
<keyword evidence="2" id="KW-1185">Reference proteome</keyword>
<evidence type="ECO:0008006" key="3">
    <source>
        <dbReference type="Google" id="ProtNLM"/>
    </source>
</evidence>
<sequence>MNSIMSQQGCLYTTEQLKGKLSRLRRAWRLLNDMITKGTGWGWNLKRNTITDDVGLLEELYQLLPIIWQAHVMREVPRQTPQAKARGHQEFQKGAEWIAEIMTTPHQGRFFDNIHMTKPYFNALVDALTSRGLLPHGLRRSYGRHVSTGSAADARVLDHAVSQDPTFPFLPIGKYYLVDAGFTNYQCFLAPYRGTRYNLP</sequence>
<dbReference type="AlphaFoldDB" id="A0AAE1WJR8"/>